<evidence type="ECO:0000313" key="2">
    <source>
        <dbReference type="EMBL" id="MBO1926582.1"/>
    </source>
</evidence>
<proteinExistence type="predicted"/>
<keyword evidence="1" id="KW-0812">Transmembrane</keyword>
<keyword evidence="1" id="KW-0472">Membrane</keyword>
<evidence type="ECO:0000313" key="3">
    <source>
        <dbReference type="Proteomes" id="UP000664835"/>
    </source>
</evidence>
<evidence type="ECO:0008006" key="4">
    <source>
        <dbReference type="Google" id="ProtNLM"/>
    </source>
</evidence>
<feature type="transmembrane region" description="Helical" evidence="1">
    <location>
        <begin position="124"/>
        <end position="143"/>
    </location>
</feature>
<dbReference type="Proteomes" id="UP000664835">
    <property type="component" value="Unassembled WGS sequence"/>
</dbReference>
<sequence>MSIKADAQSIINELPEDASWEDLIKALYRNKKITLGMTDMEVVQSELTEADINAIMARLESSNSRPDDMRNTKSYTPGNAVTLGMISGVAAILFSLVFPPIAWIAAIVAFGSGLFGMSKKEEKSWVPVLLAIVSLVPLINILANS</sequence>
<dbReference type="RefSeq" id="WP_208147884.1">
    <property type="nucleotide sequence ID" value="NZ_JAGETV010000004.1"/>
</dbReference>
<keyword evidence="3" id="KW-1185">Reference proteome</keyword>
<dbReference type="EMBL" id="JAGETV010000004">
    <property type="protein sequence ID" value="MBO1926582.1"/>
    <property type="molecule type" value="Genomic_DNA"/>
</dbReference>
<name>A0ABS3Q2P5_9GAMM</name>
<protein>
    <recommendedName>
        <fullName evidence="4">DUF1700 domain-containing protein</fullName>
    </recommendedName>
</protein>
<reference evidence="2 3" key="1">
    <citation type="submission" date="2021-03" db="EMBL/GenBank/DDBJ databases">
        <title>Thiomicrorhabdus sp.nov.,novel sulfur-oxidizing bacteria isolated from coastal sediment.</title>
        <authorList>
            <person name="Liu X."/>
        </authorList>
    </citation>
    <scope>NUCLEOTIDE SEQUENCE [LARGE SCALE GENOMIC DNA]</scope>
    <source>
        <strain evidence="2 3">6S2-11</strain>
    </source>
</reference>
<evidence type="ECO:0000256" key="1">
    <source>
        <dbReference type="SAM" id="Phobius"/>
    </source>
</evidence>
<comment type="caution">
    <text evidence="2">The sequence shown here is derived from an EMBL/GenBank/DDBJ whole genome shotgun (WGS) entry which is preliminary data.</text>
</comment>
<organism evidence="2 3">
    <name type="scientific">Thiomicrorhabdus marina</name>
    <dbReference type="NCBI Taxonomy" id="2818442"/>
    <lineage>
        <taxon>Bacteria</taxon>
        <taxon>Pseudomonadati</taxon>
        <taxon>Pseudomonadota</taxon>
        <taxon>Gammaproteobacteria</taxon>
        <taxon>Thiotrichales</taxon>
        <taxon>Piscirickettsiaceae</taxon>
        <taxon>Thiomicrorhabdus</taxon>
    </lineage>
</organism>
<keyword evidence="1" id="KW-1133">Transmembrane helix</keyword>
<accession>A0ABS3Q2P5</accession>
<gene>
    <name evidence="2" type="ORF">J3998_03250</name>
</gene>